<proteinExistence type="inferred from homology"/>
<dbReference type="InterPro" id="IPR000674">
    <property type="entry name" value="Ald_Oxase/Xan_DH_a/b"/>
</dbReference>
<dbReference type="Gene3D" id="3.10.20.30">
    <property type="match status" value="1"/>
</dbReference>
<dbReference type="EMBL" id="FOMS01000019">
    <property type="protein sequence ID" value="SFE84939.1"/>
    <property type="molecule type" value="Genomic_DNA"/>
</dbReference>
<evidence type="ECO:0000313" key="6">
    <source>
        <dbReference type="EMBL" id="SFE84939.1"/>
    </source>
</evidence>
<dbReference type="InterPro" id="IPR037165">
    <property type="entry name" value="AldOxase/xan_DH_Mopterin-bd_sf"/>
</dbReference>
<accession>A0A1I2DX82</accession>
<dbReference type="GO" id="GO:0016491">
    <property type="term" value="F:oxidoreductase activity"/>
    <property type="evidence" value="ECO:0007669"/>
    <property type="project" value="UniProtKB-KW"/>
</dbReference>
<protein>
    <submittedName>
        <fullName evidence="6">CO or xanthine dehydrogenase, Mo-binding subunit</fullName>
    </submittedName>
</protein>
<dbReference type="SUPFAM" id="SSF54665">
    <property type="entry name" value="CO dehydrogenase molybdoprotein N-domain-like"/>
    <property type="match status" value="1"/>
</dbReference>
<dbReference type="PROSITE" id="PS51085">
    <property type="entry name" value="2FE2S_FER_2"/>
    <property type="match status" value="1"/>
</dbReference>
<dbReference type="Pfam" id="PF20256">
    <property type="entry name" value="MoCoBD_2"/>
    <property type="match status" value="1"/>
</dbReference>
<dbReference type="InterPro" id="IPR012675">
    <property type="entry name" value="Beta-grasp_dom_sf"/>
</dbReference>
<dbReference type="Gene3D" id="3.90.1170.50">
    <property type="entry name" value="Aldehyde oxidase/xanthine dehydrogenase, a/b hammerhead"/>
    <property type="match status" value="1"/>
</dbReference>
<dbReference type="Gene3D" id="3.30.365.10">
    <property type="entry name" value="Aldehyde oxidase/xanthine dehydrogenase, molybdopterin binding domain"/>
    <property type="match status" value="4"/>
</dbReference>
<dbReference type="Gene3D" id="1.10.150.120">
    <property type="entry name" value="[2Fe-2S]-binding domain"/>
    <property type="match status" value="1"/>
</dbReference>
<dbReference type="CDD" id="cd00207">
    <property type="entry name" value="fer2"/>
    <property type="match status" value="1"/>
</dbReference>
<evidence type="ECO:0000256" key="1">
    <source>
        <dbReference type="ARBA" id="ARBA00006849"/>
    </source>
</evidence>
<dbReference type="GO" id="GO:0005506">
    <property type="term" value="F:iron ion binding"/>
    <property type="evidence" value="ECO:0007669"/>
    <property type="project" value="InterPro"/>
</dbReference>
<dbReference type="SUPFAM" id="SSF56003">
    <property type="entry name" value="Molybdenum cofactor-binding domain"/>
    <property type="match status" value="1"/>
</dbReference>
<evidence type="ECO:0000256" key="2">
    <source>
        <dbReference type="ARBA" id="ARBA00022723"/>
    </source>
</evidence>
<reference evidence="6 7" key="1">
    <citation type="submission" date="2016-10" db="EMBL/GenBank/DDBJ databases">
        <authorList>
            <person name="Varghese N."/>
            <person name="Submissions S."/>
        </authorList>
    </citation>
    <scope>NUCLEOTIDE SEQUENCE [LARGE SCALE GENOMIC DNA]</scope>
    <source>
        <strain evidence="7">YIM D21,KCTC 23444,ACCC 10710</strain>
    </source>
</reference>
<gene>
    <name evidence="6" type="ORF">SAMN04515678_1199</name>
</gene>
<name>A0A1I2DX82_9RHOB</name>
<evidence type="ECO:0000313" key="7">
    <source>
        <dbReference type="Proteomes" id="UP000325289"/>
    </source>
</evidence>
<dbReference type="InterPro" id="IPR016208">
    <property type="entry name" value="Ald_Oxase/xanthine_DH-like"/>
</dbReference>
<dbReference type="Pfam" id="PF02738">
    <property type="entry name" value="MoCoBD_1"/>
    <property type="match status" value="1"/>
</dbReference>
<dbReference type="InterPro" id="IPR036856">
    <property type="entry name" value="Ald_Oxase/Xan_DH_a/b_sf"/>
</dbReference>
<dbReference type="InterPro" id="IPR008274">
    <property type="entry name" value="AldOxase/xan_DH_MoCoBD1"/>
</dbReference>
<dbReference type="Pfam" id="PF01315">
    <property type="entry name" value="Ald_Xan_dh_C"/>
    <property type="match status" value="1"/>
</dbReference>
<dbReference type="AlphaFoldDB" id="A0A1I2DX82"/>
<dbReference type="InterPro" id="IPR001041">
    <property type="entry name" value="2Fe-2S_ferredoxin-type"/>
</dbReference>
<dbReference type="Pfam" id="PF00111">
    <property type="entry name" value="Fer2"/>
    <property type="match status" value="1"/>
</dbReference>
<dbReference type="InterPro" id="IPR002888">
    <property type="entry name" value="2Fe-2S-bd"/>
</dbReference>
<keyword evidence="3" id="KW-0560">Oxidoreductase</keyword>
<dbReference type="PANTHER" id="PTHR11908">
    <property type="entry name" value="XANTHINE DEHYDROGENASE"/>
    <property type="match status" value="1"/>
</dbReference>
<comment type="similarity">
    <text evidence="1">Belongs to the xanthine dehydrogenase family.</text>
</comment>
<dbReference type="SUPFAM" id="SSF47741">
    <property type="entry name" value="CO dehydrogenase ISP C-domain like"/>
    <property type="match status" value="1"/>
</dbReference>
<feature type="domain" description="2Fe-2S ferredoxin-type" evidence="5">
    <location>
        <begin position="8"/>
        <end position="84"/>
    </location>
</feature>
<dbReference type="InterPro" id="IPR036884">
    <property type="entry name" value="2Fe-2S-bd_dom_sf"/>
</dbReference>
<dbReference type="Pfam" id="PF01799">
    <property type="entry name" value="Fer2_2"/>
    <property type="match status" value="1"/>
</dbReference>
<dbReference type="GO" id="GO:0051537">
    <property type="term" value="F:2 iron, 2 sulfur cluster binding"/>
    <property type="evidence" value="ECO:0007669"/>
    <property type="project" value="InterPro"/>
</dbReference>
<dbReference type="InterPro" id="IPR046867">
    <property type="entry name" value="AldOxase/xan_DH_MoCoBD2"/>
</dbReference>
<evidence type="ECO:0000256" key="4">
    <source>
        <dbReference type="ARBA" id="ARBA00023004"/>
    </source>
</evidence>
<dbReference type="SUPFAM" id="SSF54292">
    <property type="entry name" value="2Fe-2S ferredoxin-like"/>
    <property type="match status" value="1"/>
</dbReference>
<dbReference type="PROSITE" id="PS00197">
    <property type="entry name" value="2FE2S_FER_1"/>
    <property type="match status" value="1"/>
</dbReference>
<evidence type="ECO:0000259" key="5">
    <source>
        <dbReference type="PROSITE" id="PS51085"/>
    </source>
</evidence>
<dbReference type="Proteomes" id="UP000325289">
    <property type="component" value="Unassembled WGS sequence"/>
</dbReference>
<dbReference type="OrthoDB" id="9763985at2"/>
<keyword evidence="4" id="KW-0408">Iron</keyword>
<sequence length="915" mass="95683">MDQHAAATPTQFLLNGTEVKAAPRIGERLSEMLRERLGARDVKIGCNAGDCGACTVLVDDEALCACLMPAQAAAGRRVDTLSGLVAQDPDAQRLAESFQHHQAAQCGICTPGMMVSAVALLREVPQPSEGEVADALGGVLCRCTGYRSILRAVQMAHAADTLAPAPQDLGAPARRLDGRAKVTGTERFGDDVAPEGALVARVLRSPHHRARFTFGDLDAFVAATPGLAAILTAADVPGENRFGVIPGFEDQPVFAEGETRFRGEAVACLVGEAEAMARLDLSAVPVDWTPLEAHLSPAAAQEEGAAQLHDTRAGNVMCEGRVRCGDAEAGLARAAATAEAEIETAFVEHAYIEPEAGYAEMVEGRLHVHVTTQAPAMNADGLSRVLGLPRASIRIAPTAVGGGFGSKLDLSLHPYIALAAMKTGRPVRLCYSRTESIATTTKRHPASIRVRVGADDSGRLTGMIFEGTFDTGAYASWGPTVANRVPIHASGPYHVRDYTARSRAVHTHAAPSGAFRGFGVPQSAVAQELAFDRLADALGQDALDFRLLNALRDGQPTVCGQVFDSGTGITACLEALRPAWTDALRTTAAFNDAGGRLRRGVGIAAGWYGCGNTSLPNPSTVKAGIDREGRVVLHQGAMDIGQGSNTVIAQIFARALGVPASELVLVGPDTDVTPDAGKTSASRQTFVTGNAAKRAGEALRAAILRTANAGPEAAVTLSGGTIHVEDGGRVHRLDPAQLAPDAEGYVLRAQESYDPPTEPLDADGQGVPYAQFGYAAHLAVVEVDIPLGRVRPLRIVAAHDVGRAINPLLVEGQIHGGVAQGLGMALMEEFVPGRTENLHDYLIPTIGDVPEIESHILEIPDPHGPYGAKGLGEHALIPTAPAILGAVRRATGAEVTRLPLTPARLRAALREAGHA</sequence>
<dbReference type="PANTHER" id="PTHR11908:SF157">
    <property type="entry name" value="XANTHINE DEHYDROGENASE SUBUNIT D-RELATED"/>
    <property type="match status" value="1"/>
</dbReference>
<keyword evidence="7" id="KW-1185">Reference proteome</keyword>
<dbReference type="InterPro" id="IPR036010">
    <property type="entry name" value="2Fe-2S_ferredoxin-like_sf"/>
</dbReference>
<organism evidence="6 7">
    <name type="scientific">Roseivivax sediminis</name>
    <dbReference type="NCBI Taxonomy" id="936889"/>
    <lineage>
        <taxon>Bacteria</taxon>
        <taxon>Pseudomonadati</taxon>
        <taxon>Pseudomonadota</taxon>
        <taxon>Alphaproteobacteria</taxon>
        <taxon>Rhodobacterales</taxon>
        <taxon>Roseobacteraceae</taxon>
        <taxon>Roseivivax</taxon>
    </lineage>
</organism>
<dbReference type="SMART" id="SM01008">
    <property type="entry name" value="Ald_Xan_dh_C"/>
    <property type="match status" value="1"/>
</dbReference>
<evidence type="ECO:0000256" key="3">
    <source>
        <dbReference type="ARBA" id="ARBA00023002"/>
    </source>
</evidence>
<dbReference type="RefSeq" id="WP_149758576.1">
    <property type="nucleotide sequence ID" value="NZ_FOMS01000019.1"/>
</dbReference>
<keyword evidence="2" id="KW-0479">Metal-binding</keyword>
<dbReference type="InterPro" id="IPR006058">
    <property type="entry name" value="2Fe2S_fd_BS"/>
</dbReference>